<dbReference type="Pfam" id="PF13386">
    <property type="entry name" value="DsbD_2"/>
    <property type="match status" value="1"/>
</dbReference>
<comment type="caution">
    <text evidence="3">The sequence shown here is derived from an EMBL/GenBank/DDBJ whole genome shotgun (WGS) entry which is preliminary data.</text>
</comment>
<keyword evidence="4" id="KW-1185">Reference proteome</keyword>
<feature type="transmembrane region" description="Helical" evidence="1">
    <location>
        <begin position="144"/>
        <end position="175"/>
    </location>
</feature>
<dbReference type="AlphaFoldDB" id="A0A918TIW1"/>
<dbReference type="InterPro" id="IPR039447">
    <property type="entry name" value="UreH-like_TM_dom"/>
</dbReference>
<feature type="transmembrane region" description="Helical" evidence="1">
    <location>
        <begin position="81"/>
        <end position="99"/>
    </location>
</feature>
<organism evidence="3 4">
    <name type="scientific">Roseibacillus persicicus</name>
    <dbReference type="NCBI Taxonomy" id="454148"/>
    <lineage>
        <taxon>Bacteria</taxon>
        <taxon>Pseudomonadati</taxon>
        <taxon>Verrucomicrobiota</taxon>
        <taxon>Verrucomicrobiia</taxon>
        <taxon>Verrucomicrobiales</taxon>
        <taxon>Verrucomicrobiaceae</taxon>
        <taxon>Roseibacillus</taxon>
    </lineage>
</organism>
<keyword evidence="1" id="KW-0472">Membrane</keyword>
<feature type="transmembrane region" description="Helical" evidence="1">
    <location>
        <begin position="119"/>
        <end position="138"/>
    </location>
</feature>
<evidence type="ECO:0000256" key="1">
    <source>
        <dbReference type="SAM" id="Phobius"/>
    </source>
</evidence>
<dbReference type="RefSeq" id="WP_189568062.1">
    <property type="nucleotide sequence ID" value="NZ_BMXI01000003.1"/>
</dbReference>
<reference evidence="3" key="1">
    <citation type="journal article" date="2014" name="Int. J. Syst. Evol. Microbiol.">
        <title>Complete genome sequence of Corynebacterium casei LMG S-19264T (=DSM 44701T), isolated from a smear-ripened cheese.</title>
        <authorList>
            <consortium name="US DOE Joint Genome Institute (JGI-PGF)"/>
            <person name="Walter F."/>
            <person name="Albersmeier A."/>
            <person name="Kalinowski J."/>
            <person name="Ruckert C."/>
        </authorList>
    </citation>
    <scope>NUCLEOTIDE SEQUENCE</scope>
    <source>
        <strain evidence="3">KCTC 12988</strain>
    </source>
</reference>
<name>A0A918TIW1_9BACT</name>
<feature type="domain" description="Urease accessory protein UreH-like transmembrane" evidence="2">
    <location>
        <begin position="9"/>
        <end position="204"/>
    </location>
</feature>
<sequence>MESVTTISAALVAGLVTSVHCVGMCGPLACTVSSMKGGETSRLVGATAYHLGRLISYGSIGALCGFLGQQPLKWIFNSPAVLLPWFMIAVFLVTALGLWKKLPRPKFIDRLFAQARMKAFRMSSTHGGFLLGLATPILPCGPLYLLFAACLLTGSPIRGAEFALAFGLGTIPLLWAAQQSLTQIKKALPAATFTHLQRTLAVVAAAVMIFRLQDTLPLNKEVEMAKPTDELPSCCH</sequence>
<gene>
    <name evidence="3" type="ORF">GCM10007100_10810</name>
</gene>
<proteinExistence type="predicted"/>
<dbReference type="PANTHER" id="PTHR42208">
    <property type="entry name" value="HEAVY METAL TRANSPORTER-RELATED"/>
    <property type="match status" value="1"/>
</dbReference>
<reference evidence="3" key="2">
    <citation type="submission" date="2020-09" db="EMBL/GenBank/DDBJ databases">
        <authorList>
            <person name="Sun Q."/>
            <person name="Kim S."/>
        </authorList>
    </citation>
    <scope>NUCLEOTIDE SEQUENCE</scope>
    <source>
        <strain evidence="3">KCTC 12988</strain>
    </source>
</reference>
<protein>
    <submittedName>
        <fullName evidence="3">Membrane protein</fullName>
    </submittedName>
</protein>
<evidence type="ECO:0000313" key="3">
    <source>
        <dbReference type="EMBL" id="GHC46943.1"/>
    </source>
</evidence>
<accession>A0A918TIW1</accession>
<dbReference type="PANTHER" id="PTHR42208:SF1">
    <property type="entry name" value="HEAVY METAL TRANSPORTER"/>
    <property type="match status" value="1"/>
</dbReference>
<keyword evidence="1" id="KW-1133">Transmembrane helix</keyword>
<dbReference type="Proteomes" id="UP000644507">
    <property type="component" value="Unassembled WGS sequence"/>
</dbReference>
<evidence type="ECO:0000259" key="2">
    <source>
        <dbReference type="Pfam" id="PF13386"/>
    </source>
</evidence>
<keyword evidence="1" id="KW-0812">Transmembrane</keyword>
<dbReference type="EMBL" id="BMXI01000003">
    <property type="protein sequence ID" value="GHC46943.1"/>
    <property type="molecule type" value="Genomic_DNA"/>
</dbReference>
<evidence type="ECO:0000313" key="4">
    <source>
        <dbReference type="Proteomes" id="UP000644507"/>
    </source>
</evidence>